<protein>
    <submittedName>
        <fullName evidence="2">Uncharacterized protein</fullName>
    </submittedName>
</protein>
<feature type="region of interest" description="Disordered" evidence="1">
    <location>
        <begin position="43"/>
        <end position="79"/>
    </location>
</feature>
<feature type="compositionally biased region" description="Polar residues" evidence="1">
    <location>
        <begin position="43"/>
        <end position="68"/>
    </location>
</feature>
<gene>
    <name evidence="2" type="ORF">K402DRAFT_20847</name>
</gene>
<sequence>MPTLGQGDSGETEWEWDPFRKKQFWRWDEGQCFVYDDGEQVPYSTSASASDVRSKPQTKISQWKNTYQPHDITPLGSPREPPKWEWDFGRQQCFFRSNEIQCFIYEDGERVPYSSHTASSSEVRSGYPSHPQADDHGFGQGFSYAGPSTQESVFATPSSGLENEPEDASKLIEHGLISRGLVKGAAKDLTDPTLYKKRIFATSKLNGTRGYEERLDPRYRKRSSKEAMKYFRVGKES</sequence>
<evidence type="ECO:0000313" key="3">
    <source>
        <dbReference type="Proteomes" id="UP000800041"/>
    </source>
</evidence>
<dbReference type="EMBL" id="ML977147">
    <property type="protein sequence ID" value="KAF1988834.1"/>
    <property type="molecule type" value="Genomic_DNA"/>
</dbReference>
<feature type="region of interest" description="Disordered" evidence="1">
    <location>
        <begin position="116"/>
        <end position="142"/>
    </location>
</feature>
<proteinExistence type="predicted"/>
<evidence type="ECO:0000256" key="1">
    <source>
        <dbReference type="SAM" id="MobiDB-lite"/>
    </source>
</evidence>
<name>A0A6G1H6Z2_9PEZI</name>
<keyword evidence="3" id="KW-1185">Reference proteome</keyword>
<dbReference type="Proteomes" id="UP000800041">
    <property type="component" value="Unassembled WGS sequence"/>
</dbReference>
<organism evidence="2 3">
    <name type="scientific">Aulographum hederae CBS 113979</name>
    <dbReference type="NCBI Taxonomy" id="1176131"/>
    <lineage>
        <taxon>Eukaryota</taxon>
        <taxon>Fungi</taxon>
        <taxon>Dikarya</taxon>
        <taxon>Ascomycota</taxon>
        <taxon>Pezizomycotina</taxon>
        <taxon>Dothideomycetes</taxon>
        <taxon>Pleosporomycetidae</taxon>
        <taxon>Aulographales</taxon>
        <taxon>Aulographaceae</taxon>
    </lineage>
</organism>
<dbReference type="AlphaFoldDB" id="A0A6G1H6Z2"/>
<reference evidence="2" key="1">
    <citation type="journal article" date="2020" name="Stud. Mycol.">
        <title>101 Dothideomycetes genomes: a test case for predicting lifestyles and emergence of pathogens.</title>
        <authorList>
            <person name="Haridas S."/>
            <person name="Albert R."/>
            <person name="Binder M."/>
            <person name="Bloem J."/>
            <person name="Labutti K."/>
            <person name="Salamov A."/>
            <person name="Andreopoulos B."/>
            <person name="Baker S."/>
            <person name="Barry K."/>
            <person name="Bills G."/>
            <person name="Bluhm B."/>
            <person name="Cannon C."/>
            <person name="Castanera R."/>
            <person name="Culley D."/>
            <person name="Daum C."/>
            <person name="Ezra D."/>
            <person name="Gonzalez J."/>
            <person name="Henrissat B."/>
            <person name="Kuo A."/>
            <person name="Liang C."/>
            <person name="Lipzen A."/>
            <person name="Lutzoni F."/>
            <person name="Magnuson J."/>
            <person name="Mondo S."/>
            <person name="Nolan M."/>
            <person name="Ohm R."/>
            <person name="Pangilinan J."/>
            <person name="Park H.-J."/>
            <person name="Ramirez L."/>
            <person name="Alfaro M."/>
            <person name="Sun H."/>
            <person name="Tritt A."/>
            <person name="Yoshinaga Y."/>
            <person name="Zwiers L.-H."/>
            <person name="Turgeon B."/>
            <person name="Goodwin S."/>
            <person name="Spatafora J."/>
            <person name="Crous P."/>
            <person name="Grigoriev I."/>
        </authorList>
    </citation>
    <scope>NUCLEOTIDE SEQUENCE</scope>
    <source>
        <strain evidence="2">CBS 113979</strain>
    </source>
</reference>
<evidence type="ECO:0000313" key="2">
    <source>
        <dbReference type="EMBL" id="KAF1988834.1"/>
    </source>
</evidence>
<accession>A0A6G1H6Z2</accession>